<evidence type="ECO:0000313" key="8">
    <source>
        <dbReference type="Proteomes" id="UP000614216"/>
    </source>
</evidence>
<reference evidence="7" key="1">
    <citation type="submission" date="2021-01" db="EMBL/GenBank/DDBJ databases">
        <title>Fulvivirga kasyanovii gen. nov., sp nov., a novel member of the phylum Bacteroidetes isolated from seawater in a mussel farm.</title>
        <authorList>
            <person name="Zhao L.-H."/>
            <person name="Wang Z.-J."/>
        </authorList>
    </citation>
    <scope>NUCLEOTIDE SEQUENCE</scope>
    <source>
        <strain evidence="7">29W222</strain>
    </source>
</reference>
<evidence type="ECO:0000313" key="7">
    <source>
        <dbReference type="EMBL" id="MBL6447264.1"/>
    </source>
</evidence>
<keyword evidence="4 5" id="KW-0472">Membrane</keyword>
<gene>
    <name evidence="7" type="ORF">JMN32_13155</name>
</gene>
<comment type="caution">
    <text evidence="7">The sequence shown here is derived from an EMBL/GenBank/DDBJ whole genome shotgun (WGS) entry which is preliminary data.</text>
</comment>
<protein>
    <submittedName>
        <fullName evidence="7">TM2 domain-containing protein</fullName>
    </submittedName>
</protein>
<dbReference type="GO" id="GO:0016020">
    <property type="term" value="C:membrane"/>
    <property type="evidence" value="ECO:0007669"/>
    <property type="project" value="UniProtKB-SubCell"/>
</dbReference>
<evidence type="ECO:0000256" key="4">
    <source>
        <dbReference type="ARBA" id="ARBA00023136"/>
    </source>
</evidence>
<organism evidence="7 8">
    <name type="scientific">Fulvivirga marina</name>
    <dbReference type="NCBI Taxonomy" id="2494733"/>
    <lineage>
        <taxon>Bacteria</taxon>
        <taxon>Pseudomonadati</taxon>
        <taxon>Bacteroidota</taxon>
        <taxon>Cytophagia</taxon>
        <taxon>Cytophagales</taxon>
        <taxon>Fulvivirgaceae</taxon>
        <taxon>Fulvivirga</taxon>
    </lineage>
</organism>
<keyword evidence="2 5" id="KW-0812">Transmembrane</keyword>
<accession>A0A937FWF1</accession>
<evidence type="ECO:0000256" key="2">
    <source>
        <dbReference type="ARBA" id="ARBA00022692"/>
    </source>
</evidence>
<evidence type="ECO:0000259" key="6">
    <source>
        <dbReference type="Pfam" id="PF05154"/>
    </source>
</evidence>
<keyword evidence="8" id="KW-1185">Reference proteome</keyword>
<dbReference type="AlphaFoldDB" id="A0A937FWF1"/>
<evidence type="ECO:0000256" key="3">
    <source>
        <dbReference type="ARBA" id="ARBA00022989"/>
    </source>
</evidence>
<dbReference type="RefSeq" id="WP_202856783.1">
    <property type="nucleotide sequence ID" value="NZ_JAEUGD010000042.1"/>
</dbReference>
<comment type="subcellular location">
    <subcellularLocation>
        <location evidence="1">Membrane</location>
        <topology evidence="1">Multi-pass membrane protein</topology>
    </subcellularLocation>
</comment>
<sequence>MANAINLMPELQGEELIYIQAVVEKLDDEQARNFIGIYRARRKNPQEILIFALLGLLGIAGIQRFVLNQVGMGILFFFTAGLCYIGTIIDVINYQKMTFEYNQKIADEVRLGMRI</sequence>
<keyword evidence="3 5" id="KW-1133">Transmembrane helix</keyword>
<feature type="domain" description="TM2" evidence="6">
    <location>
        <begin position="47"/>
        <end position="92"/>
    </location>
</feature>
<feature type="transmembrane region" description="Helical" evidence="5">
    <location>
        <begin position="48"/>
        <end position="67"/>
    </location>
</feature>
<dbReference type="Pfam" id="PF05154">
    <property type="entry name" value="TM2"/>
    <property type="match status" value="1"/>
</dbReference>
<evidence type="ECO:0000256" key="5">
    <source>
        <dbReference type="SAM" id="Phobius"/>
    </source>
</evidence>
<dbReference type="Proteomes" id="UP000614216">
    <property type="component" value="Unassembled WGS sequence"/>
</dbReference>
<dbReference type="InterPro" id="IPR007829">
    <property type="entry name" value="TM2"/>
</dbReference>
<feature type="transmembrane region" description="Helical" evidence="5">
    <location>
        <begin position="73"/>
        <end position="94"/>
    </location>
</feature>
<proteinExistence type="predicted"/>
<dbReference type="EMBL" id="JAEUGD010000042">
    <property type="protein sequence ID" value="MBL6447264.1"/>
    <property type="molecule type" value="Genomic_DNA"/>
</dbReference>
<name>A0A937FWF1_9BACT</name>
<evidence type="ECO:0000256" key="1">
    <source>
        <dbReference type="ARBA" id="ARBA00004141"/>
    </source>
</evidence>